<keyword evidence="4" id="KW-0479">Metal-binding</keyword>
<comment type="similarity">
    <text evidence="2">Belongs to the endoribonuclease YbeY family.</text>
</comment>
<keyword evidence="3" id="KW-0540">Nuclease</keyword>
<accession>A0A2M7AQZ4</accession>
<dbReference type="InterPro" id="IPR002036">
    <property type="entry name" value="YbeY"/>
</dbReference>
<dbReference type="Pfam" id="PF02130">
    <property type="entry name" value="YbeY"/>
    <property type="match status" value="1"/>
</dbReference>
<dbReference type="Gene3D" id="3.40.390.30">
    <property type="entry name" value="Metalloproteases ('zincins'), catalytic domain"/>
    <property type="match status" value="1"/>
</dbReference>
<dbReference type="NCBIfam" id="TIGR00043">
    <property type="entry name" value="rRNA maturation RNase YbeY"/>
    <property type="match status" value="1"/>
</dbReference>
<dbReference type="GO" id="GO:0046872">
    <property type="term" value="F:metal ion binding"/>
    <property type="evidence" value="ECO:0007669"/>
    <property type="project" value="UniProtKB-KW"/>
</dbReference>
<dbReference type="InterPro" id="IPR023091">
    <property type="entry name" value="MetalPrtase_cat_dom_sf_prd"/>
</dbReference>
<dbReference type="GO" id="GO:0004519">
    <property type="term" value="F:endonuclease activity"/>
    <property type="evidence" value="ECO:0007669"/>
    <property type="project" value="UniProtKB-KW"/>
</dbReference>
<keyword evidence="5" id="KW-0255">Endonuclease</keyword>
<comment type="caution">
    <text evidence="8">The sequence shown here is derived from an EMBL/GenBank/DDBJ whole genome shotgun (WGS) entry which is preliminary data.</text>
</comment>
<evidence type="ECO:0000256" key="2">
    <source>
        <dbReference type="ARBA" id="ARBA00010875"/>
    </source>
</evidence>
<proteinExistence type="inferred from homology"/>
<sequence>MSVILIKHPQNWGLREEKVRVAAKKALWDLGYRKDRVELSIVFVGKIRAKKLNKQYRKMDYVPQVLGFPMSKVVDSDGLIWLGDIVICTAKLKYEAKWLKKDLDVVLKEWMTHGVENLMK</sequence>
<evidence type="ECO:0000313" key="9">
    <source>
        <dbReference type="Proteomes" id="UP000231407"/>
    </source>
</evidence>
<keyword evidence="7" id="KW-0862">Zinc</keyword>
<reference evidence="9" key="1">
    <citation type="submission" date="2017-09" db="EMBL/GenBank/DDBJ databases">
        <title>Depth-based differentiation of microbial function through sediment-hosted aquifers and enrichment of novel symbionts in the deep terrestrial subsurface.</title>
        <authorList>
            <person name="Probst A.J."/>
            <person name="Ladd B."/>
            <person name="Jarett J.K."/>
            <person name="Geller-Mcgrath D.E."/>
            <person name="Sieber C.M.K."/>
            <person name="Emerson J.B."/>
            <person name="Anantharaman K."/>
            <person name="Thomas B.C."/>
            <person name="Malmstrom R."/>
            <person name="Stieglmeier M."/>
            <person name="Klingl A."/>
            <person name="Woyke T."/>
            <person name="Ryan C.M."/>
            <person name="Banfield J.F."/>
        </authorList>
    </citation>
    <scope>NUCLEOTIDE SEQUENCE [LARGE SCALE GENOMIC DNA]</scope>
</reference>
<dbReference type="Proteomes" id="UP000231407">
    <property type="component" value="Unassembled WGS sequence"/>
</dbReference>
<protein>
    <submittedName>
        <fullName evidence="8">rRNA maturation RNase YbeY</fullName>
    </submittedName>
</protein>
<evidence type="ECO:0000256" key="4">
    <source>
        <dbReference type="ARBA" id="ARBA00022723"/>
    </source>
</evidence>
<evidence type="ECO:0000256" key="6">
    <source>
        <dbReference type="ARBA" id="ARBA00022801"/>
    </source>
</evidence>
<dbReference type="EMBL" id="PEWA01000063">
    <property type="protein sequence ID" value="PIU72929.1"/>
    <property type="molecule type" value="Genomic_DNA"/>
</dbReference>
<gene>
    <name evidence="8" type="primary">ybeY</name>
    <name evidence="8" type="ORF">COS78_04420</name>
</gene>
<dbReference type="AlphaFoldDB" id="A0A2M7AQZ4"/>
<evidence type="ECO:0000256" key="5">
    <source>
        <dbReference type="ARBA" id="ARBA00022759"/>
    </source>
</evidence>
<name>A0A2M7AQZ4_9BACT</name>
<dbReference type="GO" id="GO:0004222">
    <property type="term" value="F:metalloendopeptidase activity"/>
    <property type="evidence" value="ECO:0007669"/>
    <property type="project" value="InterPro"/>
</dbReference>
<keyword evidence="6" id="KW-0378">Hydrolase</keyword>
<dbReference type="SUPFAM" id="SSF55486">
    <property type="entry name" value="Metalloproteases ('zincins'), catalytic domain"/>
    <property type="match status" value="1"/>
</dbReference>
<evidence type="ECO:0000256" key="1">
    <source>
        <dbReference type="ARBA" id="ARBA00001947"/>
    </source>
</evidence>
<evidence type="ECO:0000313" key="8">
    <source>
        <dbReference type="EMBL" id="PIU72929.1"/>
    </source>
</evidence>
<dbReference type="GO" id="GO:0006364">
    <property type="term" value="P:rRNA processing"/>
    <property type="evidence" value="ECO:0007669"/>
    <property type="project" value="InterPro"/>
</dbReference>
<evidence type="ECO:0000256" key="7">
    <source>
        <dbReference type="ARBA" id="ARBA00022833"/>
    </source>
</evidence>
<evidence type="ECO:0000256" key="3">
    <source>
        <dbReference type="ARBA" id="ARBA00022722"/>
    </source>
</evidence>
<comment type="cofactor">
    <cofactor evidence="1">
        <name>Zn(2+)</name>
        <dbReference type="ChEBI" id="CHEBI:29105"/>
    </cofactor>
</comment>
<organism evidence="8 9">
    <name type="scientific">Candidatus Shapirobacteria bacterium CG06_land_8_20_14_3_00_40_12</name>
    <dbReference type="NCBI Taxonomy" id="1974881"/>
    <lineage>
        <taxon>Bacteria</taxon>
        <taxon>Candidatus Shapironibacteriota</taxon>
    </lineage>
</organism>